<comment type="caution">
    <text evidence="1">The sequence shown here is derived from an EMBL/GenBank/DDBJ whole genome shotgun (WGS) entry which is preliminary data.</text>
</comment>
<keyword evidence="2" id="KW-1185">Reference proteome</keyword>
<sequence>MPHLCWPALTIVLRDQRNEWQAADDLKTRCARLPARQRRKTELSPCQTALHVHSKIKLSHVTHNSKSLEALSNERRIRSLCFATRRIASVHGEANGTAIKHAVDRTGYTGHTCLVFEVREVSVHRYVLKFCGISTLSSAENLNWTLASLELEEWTNNVERLIGKAGGKRGAYDAGLRTGSRPGFTTAWSGSKASQASLWTEPLKAEEELGSEPSRVGKSVHCKYTGPW</sequence>
<dbReference type="EMBL" id="JAUEPU010000005">
    <property type="protein sequence ID" value="KAK0501984.1"/>
    <property type="molecule type" value="Genomic_DNA"/>
</dbReference>
<gene>
    <name evidence="1" type="ORF">EDD18DRAFT_1327864</name>
</gene>
<name>A0AA39QGP3_9AGAR</name>
<evidence type="ECO:0000313" key="2">
    <source>
        <dbReference type="Proteomes" id="UP001175228"/>
    </source>
</evidence>
<protein>
    <submittedName>
        <fullName evidence="1">Uncharacterized protein</fullName>
    </submittedName>
</protein>
<dbReference type="Proteomes" id="UP001175228">
    <property type="component" value="Unassembled WGS sequence"/>
</dbReference>
<dbReference type="AlphaFoldDB" id="A0AA39QGP3"/>
<organism evidence="1 2">
    <name type="scientific">Armillaria luteobubalina</name>
    <dbReference type="NCBI Taxonomy" id="153913"/>
    <lineage>
        <taxon>Eukaryota</taxon>
        <taxon>Fungi</taxon>
        <taxon>Dikarya</taxon>
        <taxon>Basidiomycota</taxon>
        <taxon>Agaricomycotina</taxon>
        <taxon>Agaricomycetes</taxon>
        <taxon>Agaricomycetidae</taxon>
        <taxon>Agaricales</taxon>
        <taxon>Marasmiineae</taxon>
        <taxon>Physalacriaceae</taxon>
        <taxon>Armillaria</taxon>
    </lineage>
</organism>
<proteinExistence type="predicted"/>
<evidence type="ECO:0000313" key="1">
    <source>
        <dbReference type="EMBL" id="KAK0501984.1"/>
    </source>
</evidence>
<reference evidence="1" key="1">
    <citation type="submission" date="2023-06" db="EMBL/GenBank/DDBJ databases">
        <authorList>
            <consortium name="Lawrence Berkeley National Laboratory"/>
            <person name="Ahrendt S."/>
            <person name="Sahu N."/>
            <person name="Indic B."/>
            <person name="Wong-Bajracharya J."/>
            <person name="Merenyi Z."/>
            <person name="Ke H.-M."/>
            <person name="Monk M."/>
            <person name="Kocsube S."/>
            <person name="Drula E."/>
            <person name="Lipzen A."/>
            <person name="Balint B."/>
            <person name="Henrissat B."/>
            <person name="Andreopoulos B."/>
            <person name="Martin F.M."/>
            <person name="Harder C.B."/>
            <person name="Rigling D."/>
            <person name="Ford K.L."/>
            <person name="Foster G.D."/>
            <person name="Pangilinan J."/>
            <person name="Papanicolaou A."/>
            <person name="Barry K."/>
            <person name="LaButti K."/>
            <person name="Viragh M."/>
            <person name="Koriabine M."/>
            <person name="Yan M."/>
            <person name="Riley R."/>
            <person name="Champramary S."/>
            <person name="Plett K.L."/>
            <person name="Tsai I.J."/>
            <person name="Slot J."/>
            <person name="Sipos G."/>
            <person name="Plett J."/>
            <person name="Nagy L.G."/>
            <person name="Grigoriev I.V."/>
        </authorList>
    </citation>
    <scope>NUCLEOTIDE SEQUENCE</scope>
    <source>
        <strain evidence="1">HWK02</strain>
    </source>
</reference>
<accession>A0AA39QGP3</accession>